<dbReference type="eggNOG" id="arCOG03042">
    <property type="taxonomic scope" value="Archaea"/>
</dbReference>
<dbReference type="OrthoDB" id="110427at2157"/>
<dbReference type="GeneID" id="7272243"/>
<sequence>MKREEEKKRAFSLYQEGAFQASLDLCTVLARDEKDQSLDVLAATNLFSLGALEEAEARFRDLALLTPDSSYVHSYLGKVLAAAGNEEATAEYIEAVRLDPENQEGLRAYGAYLAGKNDTAGAVPVLSQLVRLSGREEDVKTLASMLLEQGNGAVALDLYARYPPAGDWYMYIEALMATDDQVEALRVAEQAYRKTGEQRYLHQYLSALAVVDQSRALTEYAVYADEEADPAIRFDYLLLLRSKGDLEGALSVATALVASAGAPVYHLVRAELLAALDRKDEAEAAFVAVIKQELSSMEDPETLDLLIRRYREFLMVRYDQQTVLVRFRAVIGDGADVVSLLAMAALYTSLDDPVEARSWYYRAYRADFLNGGLLYAEFLIGTGDQRECEKVVLYLLGTLTRVADLERVAAVVLDQRYGMYRLPRLLEKLIACCEASLHLLSSAGRELCAVAFLVSATDAFEAGQYPRCKECCLRGLDLMPGHPRSLQPGDFFALLVRCKEESLADTPVLGEQRAPEVQVVDQAGPEESGPDLDLDPVEEQVVAFLRTHTRAEEQDLRTLLGTRRVSGIVNRLIRKAAAAGVEIIAKQGVGENGEIYEYVGR</sequence>
<dbReference type="RefSeq" id="WP_012616787.1">
    <property type="nucleotide sequence ID" value="NC_011832.1"/>
</dbReference>
<dbReference type="AlphaFoldDB" id="B8GIB7"/>
<evidence type="ECO:0000313" key="2">
    <source>
        <dbReference type="Proteomes" id="UP000002457"/>
    </source>
</evidence>
<dbReference type="Gene3D" id="1.25.40.10">
    <property type="entry name" value="Tetratricopeptide repeat domain"/>
    <property type="match status" value="2"/>
</dbReference>
<reference evidence="1 2" key="1">
    <citation type="journal article" date="2015" name="Genome Announc.">
        <title>Complete Genome Sequence of Methanosphaerula palustris E1-9CT, a Hydrogenotrophic Methanogen Isolated from a Minerotrophic Fen Peatland.</title>
        <authorList>
            <person name="Cadillo-Quiroz H."/>
            <person name="Browne P."/>
            <person name="Kyrpides N."/>
            <person name="Woyke T."/>
            <person name="Goodwin L."/>
            <person name="Detter C."/>
            <person name="Yavitt J.B."/>
            <person name="Zinder S.H."/>
        </authorList>
    </citation>
    <scope>NUCLEOTIDE SEQUENCE [LARGE SCALE GENOMIC DNA]</scope>
    <source>
        <strain evidence="2">ATCC BAA-1556 / DSM 19958 / E1-9c</strain>
    </source>
</reference>
<accession>B8GIB7</accession>
<gene>
    <name evidence="1" type="ordered locus">Mpal_0074</name>
</gene>
<dbReference type="EMBL" id="CP001338">
    <property type="protein sequence ID" value="ACL15468.1"/>
    <property type="molecule type" value="Genomic_DNA"/>
</dbReference>
<dbReference type="Proteomes" id="UP000002457">
    <property type="component" value="Chromosome"/>
</dbReference>
<dbReference type="InterPro" id="IPR011990">
    <property type="entry name" value="TPR-like_helical_dom_sf"/>
</dbReference>
<protein>
    <submittedName>
        <fullName evidence="1">Tetratricopeptide TPR_4</fullName>
    </submittedName>
</protein>
<dbReference type="STRING" id="521011.Mpal_0074"/>
<dbReference type="HOGENOM" id="CLU_451020_0_0_2"/>
<organism evidence="1 2">
    <name type="scientific">Methanosphaerula palustris (strain ATCC BAA-1556 / DSM 19958 / E1-9c)</name>
    <dbReference type="NCBI Taxonomy" id="521011"/>
    <lineage>
        <taxon>Archaea</taxon>
        <taxon>Methanobacteriati</taxon>
        <taxon>Methanobacteriota</taxon>
        <taxon>Stenosarchaea group</taxon>
        <taxon>Methanomicrobia</taxon>
        <taxon>Methanomicrobiales</taxon>
        <taxon>Methanoregulaceae</taxon>
        <taxon>Methanosphaerula</taxon>
    </lineage>
</organism>
<keyword evidence="2" id="KW-1185">Reference proteome</keyword>
<proteinExistence type="predicted"/>
<name>B8GIB7_METPE</name>
<dbReference type="KEGG" id="mpl:Mpal_0074"/>
<evidence type="ECO:0000313" key="1">
    <source>
        <dbReference type="EMBL" id="ACL15468.1"/>
    </source>
</evidence>
<dbReference type="SUPFAM" id="SSF48452">
    <property type="entry name" value="TPR-like"/>
    <property type="match status" value="1"/>
</dbReference>